<feature type="signal peptide" evidence="15">
    <location>
        <begin position="1"/>
        <end position="21"/>
    </location>
</feature>
<evidence type="ECO:0000256" key="1">
    <source>
        <dbReference type="ARBA" id="ARBA00022448"/>
    </source>
</evidence>
<keyword evidence="8" id="KW-0066">ATP synthesis</keyword>
<evidence type="ECO:0000256" key="5">
    <source>
        <dbReference type="ARBA" id="ARBA00022989"/>
    </source>
</evidence>
<name>A0A6S6SFL7_9BACT</name>
<comment type="function">
    <text evidence="10">Component of the F(0) channel, it forms part of the peripheral stalk, linking F(1) to F(0). The b'-subunit is a diverged and duplicated form of b found in plants and photosynthetic bacteria.</text>
</comment>
<comment type="function">
    <text evidence="9">F(1)F(0) ATP synthase produces ATP from ADP in the presence of a proton or sodium gradient. F-type ATPases consist of two structural domains, F(1) containing the extramembraneous catalytic core and F(0) containing the membrane proton channel, linked together by a central stalk and a peripheral stalk. During catalysis, ATP synthesis in the catalytic domain of F(1) is coupled via a rotary mechanism of the central stalk subunits to proton translocation.</text>
</comment>
<dbReference type="GO" id="GO:0045259">
    <property type="term" value="C:proton-transporting ATP synthase complex"/>
    <property type="evidence" value="ECO:0007669"/>
    <property type="project" value="UniProtKB-KW"/>
</dbReference>
<evidence type="ECO:0000256" key="14">
    <source>
        <dbReference type="SAM" id="Phobius"/>
    </source>
</evidence>
<proteinExistence type="inferred from homology"/>
<keyword evidence="1 12" id="KW-0813">Transport</keyword>
<evidence type="ECO:0000313" key="16">
    <source>
        <dbReference type="EMBL" id="CAA6802092.1"/>
    </source>
</evidence>
<dbReference type="GO" id="GO:0012505">
    <property type="term" value="C:endomembrane system"/>
    <property type="evidence" value="ECO:0007669"/>
    <property type="project" value="UniProtKB-SubCell"/>
</dbReference>
<keyword evidence="13" id="KW-0175">Coiled coil</keyword>
<comment type="subcellular location">
    <subcellularLocation>
        <location evidence="11">Endomembrane system</location>
        <topology evidence="11">Single-pass membrane protein</topology>
    </subcellularLocation>
</comment>
<dbReference type="InterPro" id="IPR002146">
    <property type="entry name" value="ATP_synth_b/b'su_bac/chlpt"/>
</dbReference>
<dbReference type="CDD" id="cd06503">
    <property type="entry name" value="ATP-synt_Fo_b"/>
    <property type="match status" value="1"/>
</dbReference>
<evidence type="ECO:0000256" key="10">
    <source>
        <dbReference type="ARBA" id="ARBA00025614"/>
    </source>
</evidence>
<feature type="chain" id="PRO_5028161217" evidence="15">
    <location>
        <begin position="22"/>
        <end position="179"/>
    </location>
</feature>
<gene>
    <name evidence="16" type="ORF">HELGO_WM34780</name>
</gene>
<reference evidence="16" key="1">
    <citation type="submission" date="2020-01" db="EMBL/GenBank/DDBJ databases">
        <authorList>
            <person name="Meier V. D."/>
            <person name="Meier V D."/>
        </authorList>
    </citation>
    <scope>NUCLEOTIDE SEQUENCE</scope>
    <source>
        <strain evidence="16">HLG_WM_MAG_06</strain>
    </source>
</reference>
<keyword evidence="6 12" id="KW-0406">Ion transport</keyword>
<evidence type="ECO:0000256" key="2">
    <source>
        <dbReference type="ARBA" id="ARBA00022547"/>
    </source>
</evidence>
<dbReference type="EMBL" id="CACVAP010000036">
    <property type="protein sequence ID" value="CAA6802092.1"/>
    <property type="molecule type" value="Genomic_DNA"/>
</dbReference>
<keyword evidence="3 12" id="KW-0812">Transmembrane</keyword>
<feature type="transmembrane region" description="Helical" evidence="14">
    <location>
        <begin position="37"/>
        <end position="55"/>
    </location>
</feature>
<evidence type="ECO:0000256" key="6">
    <source>
        <dbReference type="ARBA" id="ARBA00023065"/>
    </source>
</evidence>
<evidence type="ECO:0000256" key="13">
    <source>
        <dbReference type="SAM" id="Coils"/>
    </source>
</evidence>
<accession>A0A6S6SFL7</accession>
<keyword evidence="2 12" id="KW-0138">CF(0)</keyword>
<protein>
    <submittedName>
        <fullName evidence="16">ATP synthase subunit b</fullName>
    </submittedName>
</protein>
<evidence type="ECO:0000256" key="15">
    <source>
        <dbReference type="SAM" id="SignalP"/>
    </source>
</evidence>
<evidence type="ECO:0000256" key="12">
    <source>
        <dbReference type="RuleBase" id="RU003848"/>
    </source>
</evidence>
<dbReference type="GO" id="GO:0015986">
    <property type="term" value="P:proton motive force-driven ATP synthesis"/>
    <property type="evidence" value="ECO:0007669"/>
    <property type="project" value="InterPro"/>
</dbReference>
<evidence type="ECO:0000256" key="4">
    <source>
        <dbReference type="ARBA" id="ARBA00022781"/>
    </source>
</evidence>
<evidence type="ECO:0000256" key="3">
    <source>
        <dbReference type="ARBA" id="ARBA00022692"/>
    </source>
</evidence>
<feature type="coiled-coil region" evidence="13">
    <location>
        <begin position="66"/>
        <end position="100"/>
    </location>
</feature>
<keyword evidence="7 14" id="KW-0472">Membrane</keyword>
<sequence length="179" mass="19570">MRLKNIALVATALLLPSLVLASGAEHHDITMFNSDFFYRVLNFSVFIGILYYLIANPIKEYFVGRSEGIANQLEEIEEKLQASKNERLLAEENVVKSEEKAKEIVSDAGNEAKLLSANIAEKNDVALTLLEKQAVEKEALASKKATQATIDTLLNDGFDNSDIAVDEAKVVSLVSGKVA</sequence>
<organism evidence="16">
    <name type="scientific">uncultured Sulfurovum sp</name>
    <dbReference type="NCBI Taxonomy" id="269237"/>
    <lineage>
        <taxon>Bacteria</taxon>
        <taxon>Pseudomonadati</taxon>
        <taxon>Campylobacterota</taxon>
        <taxon>Epsilonproteobacteria</taxon>
        <taxon>Campylobacterales</taxon>
        <taxon>Sulfurovaceae</taxon>
        <taxon>Sulfurovum</taxon>
        <taxon>environmental samples</taxon>
    </lineage>
</organism>
<dbReference type="AlphaFoldDB" id="A0A6S6SFL7"/>
<comment type="similarity">
    <text evidence="12">Belongs to the ATPase B chain family.</text>
</comment>
<keyword evidence="15" id="KW-0732">Signal</keyword>
<dbReference type="Pfam" id="PF00430">
    <property type="entry name" value="ATP-synt_B"/>
    <property type="match status" value="1"/>
</dbReference>
<keyword evidence="5 14" id="KW-1133">Transmembrane helix</keyword>
<evidence type="ECO:0000256" key="11">
    <source>
        <dbReference type="ARBA" id="ARBA00037847"/>
    </source>
</evidence>
<evidence type="ECO:0000256" key="8">
    <source>
        <dbReference type="ARBA" id="ARBA00023310"/>
    </source>
</evidence>
<evidence type="ECO:0000256" key="9">
    <source>
        <dbReference type="ARBA" id="ARBA00025198"/>
    </source>
</evidence>
<keyword evidence="4 12" id="KW-0375">Hydrogen ion transport</keyword>
<dbReference type="GO" id="GO:0015078">
    <property type="term" value="F:proton transmembrane transporter activity"/>
    <property type="evidence" value="ECO:0007669"/>
    <property type="project" value="InterPro"/>
</dbReference>
<evidence type="ECO:0000256" key="7">
    <source>
        <dbReference type="ARBA" id="ARBA00023136"/>
    </source>
</evidence>